<dbReference type="PRINTS" id="PR00413">
    <property type="entry name" value="HADHALOGNASE"/>
</dbReference>
<dbReference type="InterPro" id="IPR006439">
    <property type="entry name" value="HAD-SF_hydro_IA"/>
</dbReference>
<dbReference type="RefSeq" id="WP_019019714.1">
    <property type="nucleotide sequence ID" value="NZ_BMXD01000010.1"/>
</dbReference>
<dbReference type="SFLD" id="SFLDG01129">
    <property type="entry name" value="C1.5:_HAD__Beta-PGM__Phosphata"/>
    <property type="match status" value="1"/>
</dbReference>
<gene>
    <name evidence="1" type="ORF">ACFOEI_12535</name>
</gene>
<name>A0ABV7M1Y5_9GAMM</name>
<keyword evidence="2" id="KW-1185">Reference proteome</keyword>
<dbReference type="PANTHER" id="PTHR43611:SF3">
    <property type="entry name" value="FLAVIN MONONUCLEOTIDE HYDROLASE 1, CHLOROPLATIC"/>
    <property type="match status" value="1"/>
</dbReference>
<dbReference type="InterPro" id="IPR036412">
    <property type="entry name" value="HAD-like_sf"/>
</dbReference>
<dbReference type="InterPro" id="IPR023198">
    <property type="entry name" value="PGP-like_dom2"/>
</dbReference>
<dbReference type="NCBIfam" id="TIGR01509">
    <property type="entry name" value="HAD-SF-IA-v3"/>
    <property type="match status" value="1"/>
</dbReference>
<dbReference type="Gene3D" id="1.10.150.240">
    <property type="entry name" value="Putative phosphatase, domain 2"/>
    <property type="match status" value="1"/>
</dbReference>
<evidence type="ECO:0000313" key="2">
    <source>
        <dbReference type="Proteomes" id="UP001595640"/>
    </source>
</evidence>
<dbReference type="PANTHER" id="PTHR43611">
    <property type="entry name" value="ALPHA-D-GLUCOSE 1-PHOSPHATE PHOSPHATASE"/>
    <property type="match status" value="1"/>
</dbReference>
<dbReference type="GO" id="GO:0016787">
    <property type="term" value="F:hydrolase activity"/>
    <property type="evidence" value="ECO:0007669"/>
    <property type="project" value="UniProtKB-KW"/>
</dbReference>
<dbReference type="Pfam" id="PF00702">
    <property type="entry name" value="Hydrolase"/>
    <property type="match status" value="1"/>
</dbReference>
<dbReference type="SUPFAM" id="SSF56784">
    <property type="entry name" value="HAD-like"/>
    <property type="match status" value="1"/>
</dbReference>
<proteinExistence type="predicted"/>
<dbReference type="InterPro" id="IPR023214">
    <property type="entry name" value="HAD_sf"/>
</dbReference>
<dbReference type="EMBL" id="JBHRUH010000019">
    <property type="protein sequence ID" value="MFC3292891.1"/>
    <property type="molecule type" value="Genomic_DNA"/>
</dbReference>
<sequence>MPRNKVLLFDAGGVLVDWVGTAGLVELTEGRLSEEQSRRFWMEFELLKPFETGRADGREFACAAIDELGLDMTPQAFLDTFNSWMRGPYPGALDMIGRIRPEYRRAVLSNSNPLHWQRLIDDYGLARPFEALFVSHELGQRKPDAAAYQTVSKHLDQPIEDFIFFDDNPECVEAARELGMQARQVRGLTQLSLALKQLGALPDDGSGH</sequence>
<keyword evidence="1" id="KW-0378">Hydrolase</keyword>
<organism evidence="1 2">
    <name type="scientific">Modicisalibacter luteus</name>
    <dbReference type="NCBI Taxonomy" id="453962"/>
    <lineage>
        <taxon>Bacteria</taxon>
        <taxon>Pseudomonadati</taxon>
        <taxon>Pseudomonadota</taxon>
        <taxon>Gammaproteobacteria</taxon>
        <taxon>Oceanospirillales</taxon>
        <taxon>Halomonadaceae</taxon>
        <taxon>Modicisalibacter</taxon>
    </lineage>
</organism>
<dbReference type="Proteomes" id="UP001595640">
    <property type="component" value="Unassembled WGS sequence"/>
</dbReference>
<comment type="caution">
    <text evidence="1">The sequence shown here is derived from an EMBL/GenBank/DDBJ whole genome shotgun (WGS) entry which is preliminary data.</text>
</comment>
<protein>
    <submittedName>
        <fullName evidence="1">HAD family hydrolase</fullName>
        <ecNumber evidence="1">3.1.3.-</ecNumber>
    </submittedName>
</protein>
<reference evidence="2" key="1">
    <citation type="journal article" date="2019" name="Int. J. Syst. Evol. Microbiol.">
        <title>The Global Catalogue of Microorganisms (GCM) 10K type strain sequencing project: providing services to taxonomists for standard genome sequencing and annotation.</title>
        <authorList>
            <consortium name="The Broad Institute Genomics Platform"/>
            <consortium name="The Broad Institute Genome Sequencing Center for Infectious Disease"/>
            <person name="Wu L."/>
            <person name="Ma J."/>
        </authorList>
    </citation>
    <scope>NUCLEOTIDE SEQUENCE [LARGE SCALE GENOMIC DNA]</scope>
    <source>
        <strain evidence="2">KCTC 12847</strain>
    </source>
</reference>
<evidence type="ECO:0000313" key="1">
    <source>
        <dbReference type="EMBL" id="MFC3292891.1"/>
    </source>
</evidence>
<accession>A0ABV7M1Y5</accession>
<dbReference type="SFLD" id="SFLDS00003">
    <property type="entry name" value="Haloacid_Dehalogenase"/>
    <property type="match status" value="1"/>
</dbReference>
<dbReference type="EC" id="3.1.3.-" evidence="1"/>
<dbReference type="Gene3D" id="3.40.50.1000">
    <property type="entry name" value="HAD superfamily/HAD-like"/>
    <property type="match status" value="1"/>
</dbReference>